<evidence type="ECO:0000313" key="1">
    <source>
        <dbReference type="EMBL" id="KZF23701.1"/>
    </source>
</evidence>
<organism evidence="1 2">
    <name type="scientific">Xylona heveae (strain CBS 132557 / TC161)</name>
    <dbReference type="NCBI Taxonomy" id="1328760"/>
    <lineage>
        <taxon>Eukaryota</taxon>
        <taxon>Fungi</taxon>
        <taxon>Dikarya</taxon>
        <taxon>Ascomycota</taxon>
        <taxon>Pezizomycotina</taxon>
        <taxon>Xylonomycetes</taxon>
        <taxon>Xylonales</taxon>
        <taxon>Xylonaceae</taxon>
        <taxon>Xylona</taxon>
    </lineage>
</organism>
<dbReference type="OrthoDB" id="4062651at2759"/>
<evidence type="ECO:0000313" key="2">
    <source>
        <dbReference type="Proteomes" id="UP000076632"/>
    </source>
</evidence>
<accession>A0A165HLL5</accession>
<proteinExistence type="predicted"/>
<dbReference type="EMBL" id="KV407457">
    <property type="protein sequence ID" value="KZF23701.1"/>
    <property type="molecule type" value="Genomic_DNA"/>
</dbReference>
<dbReference type="Proteomes" id="UP000076632">
    <property type="component" value="Unassembled WGS sequence"/>
</dbReference>
<reference evidence="1 2" key="1">
    <citation type="journal article" date="2016" name="Fungal Biol.">
        <title>The genome of Xylona heveae provides a window into fungal endophytism.</title>
        <authorList>
            <person name="Gazis R."/>
            <person name="Kuo A."/>
            <person name="Riley R."/>
            <person name="LaButti K."/>
            <person name="Lipzen A."/>
            <person name="Lin J."/>
            <person name="Amirebrahimi M."/>
            <person name="Hesse C.N."/>
            <person name="Spatafora J.W."/>
            <person name="Henrissat B."/>
            <person name="Hainaut M."/>
            <person name="Grigoriev I.V."/>
            <person name="Hibbett D.S."/>
        </authorList>
    </citation>
    <scope>NUCLEOTIDE SEQUENCE [LARGE SCALE GENOMIC DNA]</scope>
    <source>
        <strain evidence="1 2">TC161</strain>
    </source>
</reference>
<protein>
    <submittedName>
        <fullName evidence="1">Uncharacterized protein</fullName>
    </submittedName>
</protein>
<sequence length="408" mass="46417">MTIIKYFDTPHIIRFGMTNHDPGKSEMQLWRNGVKFIIEIDQANVKGTDFERQWLPLLDPEPLFLHAQRWNELCGLVISQCMDTLQELAPNKPYWTNLYEYFHVASYVLRLHGAPESKATSPQVVVVREPGSPTITCAYEMQPAAWCTFAVPDDLPVFDSRAVIPVDHEHNFKRPPHKVRLPDGKLAFFLACTVTWQQRHQDGSSSESMNESHQSIASYLRLHGLKIPRNGSYARIPKVLGVVSDSSDPQHAITNMQGGERERQMAGILLEWIDGFRLINLASQNSICHIDESNHAEWSEQLNAIIRELHRRGVSSLGVDISPFDVIIDRDGGHAWLTGFVDVKFSSDDHDDNRSAADVDELERKQMQLVFDRWLSEETGVSRSSEDPEEFRKGAVSRWFAISDDGLL</sequence>
<name>A0A165HLL5_XYLHT</name>
<dbReference type="OMA" id="PAGRNWV"/>
<gene>
    <name evidence="1" type="ORF">L228DRAFT_282397</name>
</gene>
<keyword evidence="2" id="KW-1185">Reference proteome</keyword>
<dbReference type="AlphaFoldDB" id="A0A165HLL5"/>
<dbReference type="RefSeq" id="XP_018189256.1">
    <property type="nucleotide sequence ID" value="XM_018335992.1"/>
</dbReference>
<dbReference type="InParanoid" id="A0A165HLL5"/>
<dbReference type="GeneID" id="28901129"/>